<dbReference type="STRING" id="1156394.T0PY26"/>
<gene>
    <name evidence="3" type="ORF">SDRG_15058</name>
</gene>
<dbReference type="RefSeq" id="XP_008619442.1">
    <property type="nucleotide sequence ID" value="XM_008621220.1"/>
</dbReference>
<dbReference type="GeneID" id="19955785"/>
<name>T0PY26_SAPDV</name>
<dbReference type="EMBL" id="JH767214">
    <property type="protein sequence ID" value="EQC27156.1"/>
    <property type="molecule type" value="Genomic_DNA"/>
</dbReference>
<sequence length="678" mass="75827">MSGFRLQPHEILRDPTKDELYNGPTRQKLPVAVQKMDEADTACTFCGVSYFVFAEVQELQQTAKVYRRQFESIVQWMRVAKTQQQTMKAEMLAFQHEHAATVVAITSQLQGFLAVEQKHMQEKKDLQQQLSVAHASLRGAEAELTTQRNLILDEANRRVGAAEKQVDLKTQDIARLEQQMVEALRDAAHLHESSQMTWQQEKATLMAQIDTAKSTLASHKLKADAEIARLEGVIATQDDELRAALATSAQLQARVDGYALAAATAKHELQHVEAATHESLAAVQAELAQTKAQLHMVQDQLVQAHAAASRTVAEAEVERADVRQLHEDIAKWKHQATALEKNKVLLLAERTTLKQEIASADDRLQEVKGQIRGLQSTIDEQARTLSSHAAEHKAAMDRVKLEWSKEIAELKSNHAIALDAAATSAKEEIDRLGLELQQLHDHVRHIKLATSIAEKKADDCDRALKDAKQRAASYMEELQSTKMGHQHVKSSLSALERKLRDLEGEKNIALQERDGLQQALERKQIALDKNAATSLQEKEISIQRLQADIQQYKRTVEQLEAALQDARSAPRHAKSSPKVDKSPSNQESSGNVQRLTELLSQKDQEIALLQQTVHRECMERTSMLEKMRSAKILPDNSASTSDAPSYPEDDDTTSVPTTGLASFYEKLRRTKKPPKAKK</sequence>
<evidence type="ECO:0000256" key="1">
    <source>
        <dbReference type="SAM" id="Coils"/>
    </source>
</evidence>
<dbReference type="OMA" id="RECKECT"/>
<feature type="compositionally biased region" description="Basic residues" evidence="2">
    <location>
        <begin position="668"/>
        <end position="678"/>
    </location>
</feature>
<dbReference type="OrthoDB" id="78820at2759"/>
<keyword evidence="1" id="KW-0175">Coiled coil</keyword>
<feature type="coiled-coil region" evidence="1">
    <location>
        <begin position="123"/>
        <end position="193"/>
    </location>
</feature>
<reference evidence="3 4" key="1">
    <citation type="submission" date="2012-04" db="EMBL/GenBank/DDBJ databases">
        <title>The Genome Sequence of Saprolegnia declina VS20.</title>
        <authorList>
            <consortium name="The Broad Institute Genome Sequencing Platform"/>
            <person name="Russ C."/>
            <person name="Nusbaum C."/>
            <person name="Tyler B."/>
            <person name="van West P."/>
            <person name="Dieguez-Uribeondo J."/>
            <person name="de Bruijn I."/>
            <person name="Tripathy S."/>
            <person name="Jiang R."/>
            <person name="Young S.K."/>
            <person name="Zeng Q."/>
            <person name="Gargeya S."/>
            <person name="Fitzgerald M."/>
            <person name="Haas B."/>
            <person name="Abouelleil A."/>
            <person name="Alvarado L."/>
            <person name="Arachchi H.M."/>
            <person name="Berlin A."/>
            <person name="Chapman S.B."/>
            <person name="Goldberg J."/>
            <person name="Griggs A."/>
            <person name="Gujja S."/>
            <person name="Hansen M."/>
            <person name="Howarth C."/>
            <person name="Imamovic A."/>
            <person name="Larimer J."/>
            <person name="McCowen C."/>
            <person name="Montmayeur A."/>
            <person name="Murphy C."/>
            <person name="Neiman D."/>
            <person name="Pearson M."/>
            <person name="Priest M."/>
            <person name="Roberts A."/>
            <person name="Saif S."/>
            <person name="Shea T."/>
            <person name="Sisk P."/>
            <person name="Sykes S."/>
            <person name="Wortman J."/>
            <person name="Nusbaum C."/>
            <person name="Birren B."/>
        </authorList>
    </citation>
    <scope>NUCLEOTIDE SEQUENCE [LARGE SCALE GENOMIC DNA]</scope>
    <source>
        <strain evidence="3 4">VS20</strain>
    </source>
</reference>
<evidence type="ECO:0000313" key="4">
    <source>
        <dbReference type="Proteomes" id="UP000030762"/>
    </source>
</evidence>
<organism evidence="3 4">
    <name type="scientific">Saprolegnia diclina (strain VS20)</name>
    <dbReference type="NCBI Taxonomy" id="1156394"/>
    <lineage>
        <taxon>Eukaryota</taxon>
        <taxon>Sar</taxon>
        <taxon>Stramenopiles</taxon>
        <taxon>Oomycota</taxon>
        <taxon>Saprolegniomycetes</taxon>
        <taxon>Saprolegniales</taxon>
        <taxon>Saprolegniaceae</taxon>
        <taxon>Saprolegnia</taxon>
    </lineage>
</organism>
<evidence type="ECO:0000313" key="3">
    <source>
        <dbReference type="EMBL" id="EQC27156.1"/>
    </source>
</evidence>
<feature type="region of interest" description="Disordered" evidence="2">
    <location>
        <begin position="563"/>
        <end position="592"/>
    </location>
</feature>
<dbReference type="AlphaFoldDB" id="T0PY26"/>
<feature type="coiled-coil region" evidence="1">
    <location>
        <begin position="280"/>
        <end position="384"/>
    </location>
</feature>
<feature type="region of interest" description="Disordered" evidence="2">
    <location>
        <begin position="630"/>
        <end position="678"/>
    </location>
</feature>
<dbReference type="Proteomes" id="UP000030762">
    <property type="component" value="Unassembled WGS sequence"/>
</dbReference>
<proteinExistence type="predicted"/>
<dbReference type="VEuPathDB" id="FungiDB:SDRG_15058"/>
<dbReference type="InParanoid" id="T0PY26"/>
<evidence type="ECO:0000256" key="2">
    <source>
        <dbReference type="SAM" id="MobiDB-lite"/>
    </source>
</evidence>
<dbReference type="eggNOG" id="ENOG502SADM">
    <property type="taxonomic scope" value="Eukaryota"/>
</dbReference>
<protein>
    <submittedName>
        <fullName evidence="3">Uncharacterized protein</fullName>
    </submittedName>
</protein>
<keyword evidence="4" id="KW-1185">Reference proteome</keyword>
<accession>T0PY26</accession>
<feature type="compositionally biased region" description="Polar residues" evidence="2">
    <location>
        <begin position="582"/>
        <end position="592"/>
    </location>
</feature>